<evidence type="ECO:0000313" key="2">
    <source>
        <dbReference type="EMBL" id="JAD72577.1"/>
    </source>
</evidence>
<dbReference type="AlphaFoldDB" id="A0A0A9CM44"/>
<proteinExistence type="predicted"/>
<reference evidence="2" key="2">
    <citation type="journal article" date="2015" name="Data Brief">
        <title>Shoot transcriptome of the giant reed, Arundo donax.</title>
        <authorList>
            <person name="Barrero R.A."/>
            <person name="Guerrero F.D."/>
            <person name="Moolhuijzen P."/>
            <person name="Goolsby J.A."/>
            <person name="Tidwell J."/>
            <person name="Bellgard S.E."/>
            <person name="Bellgard M.I."/>
        </authorList>
    </citation>
    <scope>NUCLEOTIDE SEQUENCE</scope>
    <source>
        <tissue evidence="2">Shoot tissue taken approximately 20 cm above the soil surface</tissue>
    </source>
</reference>
<name>A0A0A9CM44_ARUDO</name>
<organism evidence="2">
    <name type="scientific">Arundo donax</name>
    <name type="common">Giant reed</name>
    <name type="synonym">Donax arundinaceus</name>
    <dbReference type="NCBI Taxonomy" id="35708"/>
    <lineage>
        <taxon>Eukaryota</taxon>
        <taxon>Viridiplantae</taxon>
        <taxon>Streptophyta</taxon>
        <taxon>Embryophyta</taxon>
        <taxon>Tracheophyta</taxon>
        <taxon>Spermatophyta</taxon>
        <taxon>Magnoliopsida</taxon>
        <taxon>Liliopsida</taxon>
        <taxon>Poales</taxon>
        <taxon>Poaceae</taxon>
        <taxon>PACMAD clade</taxon>
        <taxon>Arundinoideae</taxon>
        <taxon>Arundineae</taxon>
        <taxon>Arundo</taxon>
    </lineage>
</organism>
<sequence>MGCSFFLPDEYAREPSAPSARGAGEEKPIEPIADIGTDQMNHLMFGNP</sequence>
<dbReference type="EMBL" id="GBRH01225318">
    <property type="protein sequence ID" value="JAD72577.1"/>
    <property type="molecule type" value="Transcribed_RNA"/>
</dbReference>
<accession>A0A0A9CM44</accession>
<evidence type="ECO:0000256" key="1">
    <source>
        <dbReference type="SAM" id="MobiDB-lite"/>
    </source>
</evidence>
<protein>
    <submittedName>
        <fullName evidence="2">Uncharacterized protein</fullName>
    </submittedName>
</protein>
<feature type="region of interest" description="Disordered" evidence="1">
    <location>
        <begin position="1"/>
        <end position="27"/>
    </location>
</feature>
<reference evidence="2" key="1">
    <citation type="submission" date="2014-09" db="EMBL/GenBank/DDBJ databases">
        <authorList>
            <person name="Magalhaes I.L.F."/>
            <person name="Oliveira U."/>
            <person name="Santos F.R."/>
            <person name="Vidigal T.H.D.A."/>
            <person name="Brescovit A.D."/>
            <person name="Santos A.J."/>
        </authorList>
    </citation>
    <scope>NUCLEOTIDE SEQUENCE</scope>
    <source>
        <tissue evidence="2">Shoot tissue taken approximately 20 cm above the soil surface</tissue>
    </source>
</reference>